<dbReference type="AlphaFoldDB" id="A0A8S1GWT2"/>
<feature type="transmembrane region" description="Helical" evidence="1">
    <location>
        <begin position="85"/>
        <end position="106"/>
    </location>
</feature>
<dbReference type="EMBL" id="CAJGYM010000006">
    <property type="protein sequence ID" value="CAD6187551.1"/>
    <property type="molecule type" value="Genomic_DNA"/>
</dbReference>
<evidence type="ECO:0000313" key="3">
    <source>
        <dbReference type="Proteomes" id="UP000835052"/>
    </source>
</evidence>
<accession>A0A8S1GWT2</accession>
<feature type="transmembrane region" description="Helical" evidence="1">
    <location>
        <begin position="52"/>
        <end position="73"/>
    </location>
</feature>
<proteinExistence type="predicted"/>
<keyword evidence="1" id="KW-0472">Membrane</keyword>
<reference evidence="2" key="1">
    <citation type="submission" date="2020-10" db="EMBL/GenBank/DDBJ databases">
        <authorList>
            <person name="Kikuchi T."/>
        </authorList>
    </citation>
    <scope>NUCLEOTIDE SEQUENCE</scope>
    <source>
        <strain evidence="2">NKZ352</strain>
    </source>
</reference>
<keyword evidence="1" id="KW-0812">Transmembrane</keyword>
<evidence type="ECO:0000313" key="2">
    <source>
        <dbReference type="EMBL" id="CAD6187551.1"/>
    </source>
</evidence>
<comment type="caution">
    <text evidence="2">The sequence shown here is derived from an EMBL/GenBank/DDBJ whole genome shotgun (WGS) entry which is preliminary data.</text>
</comment>
<organism evidence="2 3">
    <name type="scientific">Caenorhabditis auriculariae</name>
    <dbReference type="NCBI Taxonomy" id="2777116"/>
    <lineage>
        <taxon>Eukaryota</taxon>
        <taxon>Metazoa</taxon>
        <taxon>Ecdysozoa</taxon>
        <taxon>Nematoda</taxon>
        <taxon>Chromadorea</taxon>
        <taxon>Rhabditida</taxon>
        <taxon>Rhabditina</taxon>
        <taxon>Rhabditomorpha</taxon>
        <taxon>Rhabditoidea</taxon>
        <taxon>Rhabditidae</taxon>
        <taxon>Peloderinae</taxon>
        <taxon>Caenorhabditis</taxon>
    </lineage>
</organism>
<feature type="transmembrane region" description="Helical" evidence="1">
    <location>
        <begin position="12"/>
        <end position="32"/>
    </location>
</feature>
<evidence type="ECO:0008006" key="4">
    <source>
        <dbReference type="Google" id="ProtNLM"/>
    </source>
</evidence>
<keyword evidence="3" id="KW-1185">Reference proteome</keyword>
<name>A0A8S1GWT2_9PELO</name>
<keyword evidence="1" id="KW-1133">Transmembrane helix</keyword>
<protein>
    <recommendedName>
        <fullName evidence="4">MARVEL domain-containing protein</fullName>
    </recommendedName>
</protein>
<dbReference type="OrthoDB" id="5791021at2759"/>
<evidence type="ECO:0000256" key="1">
    <source>
        <dbReference type="SAM" id="Phobius"/>
    </source>
</evidence>
<gene>
    <name evidence="2" type="ORF">CAUJ_LOCUS3470</name>
</gene>
<dbReference type="Proteomes" id="UP000835052">
    <property type="component" value="Unassembled WGS sequence"/>
</dbReference>
<dbReference type="PROSITE" id="PS51257">
    <property type="entry name" value="PROKAR_LIPOPROTEIN"/>
    <property type="match status" value="1"/>
</dbReference>
<feature type="transmembrane region" description="Helical" evidence="1">
    <location>
        <begin position="126"/>
        <end position="149"/>
    </location>
</feature>
<sequence>MNFEFLRTLHGFINFLQVNLGFAALFACSFIWRDTDTYFQFIYKYFGWQSLILGILFITWIFALLIFLSNLFQKDVVGTIGKMKLLILYVICLALLIISASLESWYIGRSGKNGIHPDPVYHPRFIAVTVFNWLLVVSYIVLILVTFFFV</sequence>